<dbReference type="Gene3D" id="3.30.830.10">
    <property type="entry name" value="Metalloenzyme, LuxS/M16 peptidase-like"/>
    <property type="match status" value="4"/>
</dbReference>
<proteinExistence type="predicted"/>
<dbReference type="InterPro" id="IPR007863">
    <property type="entry name" value="Peptidase_M16_C"/>
</dbReference>
<dbReference type="RefSeq" id="XP_022649230.1">
    <property type="nucleotide sequence ID" value="XM_022793495.1"/>
</dbReference>
<dbReference type="GeneID" id="111245308"/>
<dbReference type="SUPFAM" id="SSF63411">
    <property type="entry name" value="LuxS/MPP-like metallohydrolase"/>
    <property type="match status" value="2"/>
</dbReference>
<accession>A0A7M7JLJ5</accession>
<protein>
    <submittedName>
        <fullName evidence="4">Uncharacterized protein</fullName>
    </submittedName>
</protein>
<dbReference type="PANTHER" id="PTHR43690">
    <property type="entry name" value="NARDILYSIN"/>
    <property type="match status" value="1"/>
</dbReference>
<keyword evidence="1" id="KW-0479">Metal-binding</keyword>
<organism evidence="4 5">
    <name type="scientific">Varroa destructor</name>
    <name type="common">Honeybee mite</name>
    <dbReference type="NCBI Taxonomy" id="109461"/>
    <lineage>
        <taxon>Eukaryota</taxon>
        <taxon>Metazoa</taxon>
        <taxon>Ecdysozoa</taxon>
        <taxon>Arthropoda</taxon>
        <taxon>Chelicerata</taxon>
        <taxon>Arachnida</taxon>
        <taxon>Acari</taxon>
        <taxon>Parasitiformes</taxon>
        <taxon>Mesostigmata</taxon>
        <taxon>Gamasina</taxon>
        <taxon>Dermanyssoidea</taxon>
        <taxon>Varroidae</taxon>
        <taxon>Varroa</taxon>
    </lineage>
</organism>
<evidence type="ECO:0000259" key="3">
    <source>
        <dbReference type="Pfam" id="PF16187"/>
    </source>
</evidence>
<evidence type="ECO:0000259" key="2">
    <source>
        <dbReference type="Pfam" id="PF05193"/>
    </source>
</evidence>
<dbReference type="PANTHER" id="PTHR43690:SF18">
    <property type="entry name" value="INSULIN-DEGRADING ENZYME-RELATED"/>
    <property type="match status" value="1"/>
</dbReference>
<evidence type="ECO:0000313" key="5">
    <source>
        <dbReference type="Proteomes" id="UP000594260"/>
    </source>
</evidence>
<dbReference type="KEGG" id="vde:111245308"/>
<dbReference type="GO" id="GO:0046872">
    <property type="term" value="F:metal ion binding"/>
    <property type="evidence" value="ECO:0007669"/>
    <property type="project" value="UniProtKB-KW"/>
</dbReference>
<dbReference type="InterPro" id="IPR011249">
    <property type="entry name" value="Metalloenz_LuxS/M16"/>
</dbReference>
<dbReference type="OrthoDB" id="6509084at2759"/>
<dbReference type="AlphaFoldDB" id="A0A7M7JLJ5"/>
<dbReference type="InterPro" id="IPR050626">
    <property type="entry name" value="Peptidase_M16"/>
</dbReference>
<name>A0A7M7JLJ5_VARDE</name>
<keyword evidence="5" id="KW-1185">Reference proteome</keyword>
<dbReference type="Pfam" id="PF05193">
    <property type="entry name" value="Peptidase_M16_C"/>
    <property type="match status" value="1"/>
</dbReference>
<dbReference type="Proteomes" id="UP000594260">
    <property type="component" value="Unplaced"/>
</dbReference>
<reference evidence="4" key="1">
    <citation type="submission" date="2021-01" db="UniProtKB">
        <authorList>
            <consortium name="EnsemblMetazoa"/>
        </authorList>
    </citation>
    <scope>IDENTIFICATION</scope>
</reference>
<sequence>MIRKKENADDRKMFAMEDSSASEQWKFHKVRRAVCDNRDVRRIDLRGLRCLIVSDTNQRLASFSVCVSCGLADGLEIAALQQAIRSSERFARFEDFIKLNNGAVYPPDVRVDYTVYGFEVHQSALTLAAIKFAEVIAVGELGSVAGKKALLTNIYARSSENEVLAGLLGKTHPFSKLLALFQQDSTCLTDTGLEEQFKTFYNATHSSLALSGKQSIDELATIAEKFSRIFPSVESSPAREFTAGSFLKEYSVKQELSHITEFPRDLLDKLVIVNSNVLGKFIVTWPLSPKSLGDYSCKPLYFVSYLLQQNRPGGLLSHLKREGLVYDIQIIIPENELESNRRWKLYRVVFMVTALGSERRNVILSALLQYLMHIHKNEIQSWIYDEAATALRLKYEFAEVTAQARVTPMSIAVQRFAPKDCLLGDRLMLSFDEQCIRRTVSELLYGSYSAILEGNFDLAIFPYVKSKEDFGLVTTMPEVNLYDMIKFSAYTPNELMPQSLDVQQELMYLEHYPNVIEKGNSYRLWYQFKSVGLPKMYCYVHMFSDLTESPKGFTRAEVACVAIERLLCSRESADAGFEFSASTKVYGISLAIAGFNDKFPRFFNEIVTLISDFKITAELFQECHEAVLDSYKLRSSNAAYAENVFAQIYDGQLDLRECRSAAEVIELNSVQCLFADMRKSNYIECFVYGNATAQDAISLARILKTMTSTDPVKRPEPYRLKQERLVNEYRSAADNNEDGYATTILYYHQSSEDHNGAEVFIDILVHLLERQLHLHEGSSCFLPRSCGGEATGFTLEITGRADTITKTVAAIEKTIQKTATLLGECSQLDLLIKFAKADLRRRRGVARQHVSGLTSHCQIYHIEGYQETMTNEANALFEEIREQRFRFGASTFYGEFLQALETEDFRAWLRETLDTGWLRKPLCRIQVQ</sequence>
<dbReference type="InParanoid" id="A0A7M7JLJ5"/>
<dbReference type="InterPro" id="IPR032632">
    <property type="entry name" value="Peptidase_M16_M"/>
</dbReference>
<evidence type="ECO:0000313" key="4">
    <source>
        <dbReference type="EnsemblMetazoa" id="XP_022649230"/>
    </source>
</evidence>
<dbReference type="Pfam" id="PF16187">
    <property type="entry name" value="Peptidase_M16_M"/>
    <property type="match status" value="1"/>
</dbReference>
<dbReference type="EnsemblMetazoa" id="XM_022793495">
    <property type="protein sequence ID" value="XP_022649230"/>
    <property type="gene ID" value="LOC111245308"/>
</dbReference>
<feature type="domain" description="Peptidase M16 middle/third" evidence="3">
    <location>
        <begin position="402"/>
        <end position="639"/>
    </location>
</feature>
<feature type="domain" description="Peptidase M16 C-terminal" evidence="2">
    <location>
        <begin position="193"/>
        <end position="391"/>
    </location>
</feature>
<evidence type="ECO:0000256" key="1">
    <source>
        <dbReference type="ARBA" id="ARBA00022723"/>
    </source>
</evidence>